<name>A0ABT0H8R8_9FLAO</name>
<dbReference type="RefSeq" id="WP_248412788.1">
    <property type="nucleotide sequence ID" value="NZ_JALPQF010000007.1"/>
</dbReference>
<dbReference type="Proteomes" id="UP001203687">
    <property type="component" value="Unassembled WGS sequence"/>
</dbReference>
<evidence type="ECO:0000313" key="2">
    <source>
        <dbReference type="EMBL" id="MCK8480769.1"/>
    </source>
</evidence>
<dbReference type="PANTHER" id="PTHR42839">
    <property type="entry name" value="ISOCHORISMATE SYNTHASE ENTC"/>
    <property type="match status" value="1"/>
</dbReference>
<comment type="caution">
    <text evidence="2">The sequence shown here is derived from an EMBL/GenBank/DDBJ whole genome shotgun (WGS) entry which is preliminary data.</text>
</comment>
<dbReference type="SUPFAM" id="SSF56322">
    <property type="entry name" value="ADC synthase"/>
    <property type="match status" value="1"/>
</dbReference>
<gene>
    <name evidence="2" type="ORF">MUY34_09060</name>
</gene>
<proteinExistence type="predicted"/>
<evidence type="ECO:0000259" key="1">
    <source>
        <dbReference type="Pfam" id="PF00425"/>
    </source>
</evidence>
<evidence type="ECO:0000313" key="3">
    <source>
        <dbReference type="Proteomes" id="UP001203687"/>
    </source>
</evidence>
<dbReference type="PANTHER" id="PTHR42839:SF2">
    <property type="entry name" value="ISOCHORISMATE SYNTHASE ENTC"/>
    <property type="match status" value="1"/>
</dbReference>
<sequence length="377" mass="42835">MHQKDVLGRIENQFISGLPFVAYRKPNASTIHAMLQKNDDVHIVVDFTESGFVFSPFDSELETIIFPEKSCETIQSELDAETEKSTNLSPNPVTQISQDNDDLRYQHIELIQKGIDTISNSDLKKIVVSRIETVPISEDNPMRLFKSLLEAYPTAFVYIWYHPKVGLWLGASPETLLHIEGLRFKTMALAGTQLYQNSMEVEWDSKNIEEQHLVTQYIEHKLTPHVSQISAVPAQTIKAGQLLHLQSKISGILKSEHLKEVIFSLHPTPAVCGLPKHEAKQFILSNENYDREFYTGFLGELNLTSLKTRNSNRRNVENNAYGTVKKSSHLFVNLRCMQIKNQKALVYVGGGITKDSKPQNEWEETVNKSYTMKSVIS</sequence>
<dbReference type="InterPro" id="IPR005801">
    <property type="entry name" value="ADC_synthase"/>
</dbReference>
<accession>A0ABT0H8R8</accession>
<keyword evidence="3" id="KW-1185">Reference proteome</keyword>
<dbReference type="InterPro" id="IPR015890">
    <property type="entry name" value="Chorismate_C"/>
</dbReference>
<organism evidence="2 3">
    <name type="scientific">Psychroserpens algicola</name>
    <dbReference type="NCBI Taxonomy" id="1719034"/>
    <lineage>
        <taxon>Bacteria</taxon>
        <taxon>Pseudomonadati</taxon>
        <taxon>Bacteroidota</taxon>
        <taxon>Flavobacteriia</taxon>
        <taxon>Flavobacteriales</taxon>
        <taxon>Flavobacteriaceae</taxon>
        <taxon>Psychroserpens</taxon>
    </lineage>
</organism>
<reference evidence="2" key="1">
    <citation type="submission" date="2022-04" db="EMBL/GenBank/DDBJ databases">
        <authorList>
            <person name="Ren T."/>
        </authorList>
    </citation>
    <scope>NUCLEOTIDE SEQUENCE</scope>
    <source>
        <strain evidence="2">F63249</strain>
    </source>
</reference>
<dbReference type="EMBL" id="JALPQF010000007">
    <property type="protein sequence ID" value="MCK8480769.1"/>
    <property type="molecule type" value="Genomic_DNA"/>
</dbReference>
<dbReference type="Gene3D" id="3.60.120.10">
    <property type="entry name" value="Anthranilate synthase"/>
    <property type="match status" value="1"/>
</dbReference>
<protein>
    <submittedName>
        <fullName evidence="2">Chorismate-binding protein</fullName>
    </submittedName>
</protein>
<feature type="domain" description="Chorismate-utilising enzyme C-terminal" evidence="1">
    <location>
        <begin position="107"/>
        <end position="368"/>
    </location>
</feature>
<dbReference type="Pfam" id="PF00425">
    <property type="entry name" value="Chorismate_bind"/>
    <property type="match status" value="1"/>
</dbReference>